<organism evidence="2 3">
    <name type="scientific">Marinomonas primoryensis</name>
    <dbReference type="NCBI Taxonomy" id="178399"/>
    <lineage>
        <taxon>Bacteria</taxon>
        <taxon>Pseudomonadati</taxon>
        <taxon>Pseudomonadota</taxon>
        <taxon>Gammaproteobacteria</taxon>
        <taxon>Oceanospirillales</taxon>
        <taxon>Oceanospirillaceae</taxon>
        <taxon>Marinomonas</taxon>
    </lineage>
</organism>
<accession>A0A2Z4PY72</accession>
<keyword evidence="2" id="KW-0560">Oxidoreductase</keyword>
<protein>
    <submittedName>
        <fullName evidence="2">Antibiotic biosynthesis monooxygenase</fullName>
    </submittedName>
</protein>
<dbReference type="Gene3D" id="3.30.70.100">
    <property type="match status" value="1"/>
</dbReference>
<keyword evidence="2" id="KW-0503">Monooxygenase</keyword>
<dbReference type="GO" id="GO:0004497">
    <property type="term" value="F:monooxygenase activity"/>
    <property type="evidence" value="ECO:0007669"/>
    <property type="project" value="UniProtKB-KW"/>
</dbReference>
<evidence type="ECO:0000259" key="1">
    <source>
        <dbReference type="Pfam" id="PF03992"/>
    </source>
</evidence>
<name>A0A2Z4PY72_9GAMM</name>
<dbReference type="Proteomes" id="UP000249898">
    <property type="component" value="Chromosome"/>
</dbReference>
<dbReference type="OrthoDB" id="9812192at2"/>
<gene>
    <name evidence="2" type="ORF">A8139_04555</name>
</gene>
<dbReference type="EMBL" id="CP016181">
    <property type="protein sequence ID" value="AWY02295.1"/>
    <property type="molecule type" value="Genomic_DNA"/>
</dbReference>
<reference evidence="2 3" key="1">
    <citation type="submission" date="2016-06" db="EMBL/GenBank/DDBJ databases">
        <title>The sequenced genome of the ice-adhering bacterium Marinomonas primoryensis, from Antarctica.</title>
        <authorList>
            <person name="Graham L."/>
            <person name="Vance T.D.R."/>
            <person name="Davies P.L."/>
        </authorList>
    </citation>
    <scope>NUCLEOTIDE SEQUENCE [LARGE SCALE GENOMIC DNA]</scope>
    <source>
        <strain evidence="2 3">AceL</strain>
    </source>
</reference>
<dbReference type="Pfam" id="PF03992">
    <property type="entry name" value="ABM"/>
    <property type="match status" value="1"/>
</dbReference>
<dbReference type="InterPro" id="IPR011008">
    <property type="entry name" value="Dimeric_a/b-barrel"/>
</dbReference>
<dbReference type="RefSeq" id="WP_112141486.1">
    <property type="nucleotide sequence ID" value="NZ_CP016181.1"/>
</dbReference>
<dbReference type="SUPFAM" id="SSF54909">
    <property type="entry name" value="Dimeric alpha+beta barrel"/>
    <property type="match status" value="1"/>
</dbReference>
<feature type="domain" description="ABM" evidence="1">
    <location>
        <begin position="6"/>
        <end position="72"/>
    </location>
</feature>
<dbReference type="InterPro" id="IPR007138">
    <property type="entry name" value="ABM_dom"/>
</dbReference>
<evidence type="ECO:0000313" key="3">
    <source>
        <dbReference type="Proteomes" id="UP000249898"/>
    </source>
</evidence>
<evidence type="ECO:0000313" key="2">
    <source>
        <dbReference type="EMBL" id="AWY02295.1"/>
    </source>
</evidence>
<proteinExistence type="predicted"/>
<dbReference type="AlphaFoldDB" id="A0A2Z4PY72"/>
<sequence>MLKVTLSGHIEVPAEDLEAVLRELPDHIILTHQESGCLVFTVTRDAKNLHRFDVFEEFTDKAAFEKHQARVQASQWGQITKNVERFYTVTGD</sequence>